<dbReference type="RefSeq" id="WP_066213900.1">
    <property type="nucleotide sequence ID" value="NZ_CP049819.1"/>
</dbReference>
<protein>
    <submittedName>
        <fullName evidence="1">Polyketide cyclase / dehydrase and lipid transport</fullName>
    </submittedName>
</protein>
<name>A0A1H4KFQ9_9MICC</name>
<dbReference type="Proteomes" id="UP000182652">
    <property type="component" value="Unassembled WGS sequence"/>
</dbReference>
<organism evidence="1 2">
    <name type="scientific">Arthrobacter woluwensis</name>
    <dbReference type="NCBI Taxonomy" id="156980"/>
    <lineage>
        <taxon>Bacteria</taxon>
        <taxon>Bacillati</taxon>
        <taxon>Actinomycetota</taxon>
        <taxon>Actinomycetes</taxon>
        <taxon>Micrococcales</taxon>
        <taxon>Micrococcaceae</taxon>
        <taxon>Arthrobacter</taxon>
    </lineage>
</organism>
<proteinExistence type="predicted"/>
<evidence type="ECO:0000313" key="1">
    <source>
        <dbReference type="EMBL" id="SEB57331.1"/>
    </source>
</evidence>
<dbReference type="EMBL" id="FNSN01000003">
    <property type="protein sequence ID" value="SEB57331.1"/>
    <property type="molecule type" value="Genomic_DNA"/>
</dbReference>
<dbReference type="Gene3D" id="3.30.530.20">
    <property type="match status" value="1"/>
</dbReference>
<dbReference type="STRING" id="156980.SAMN04489745_0625"/>
<accession>A0A1H4KFQ9</accession>
<dbReference type="SUPFAM" id="SSF55961">
    <property type="entry name" value="Bet v1-like"/>
    <property type="match status" value="1"/>
</dbReference>
<sequence>MAVVHASHDVLIRCDALSVFSFLADGANNPRWREGLRSVILRSGSPGAVGAVYQQSYEHSSASSIPGTYRITASRSGAELEFAVLYGPVGTRGGYYLSTEGDSTRVRYALDFTPRGFRRFYWRDSQRILEQEVRQLERLKEVLETPLERVA</sequence>
<gene>
    <name evidence="1" type="ORF">SAMN04489745_0625</name>
</gene>
<dbReference type="InterPro" id="IPR023393">
    <property type="entry name" value="START-like_dom_sf"/>
</dbReference>
<dbReference type="AlphaFoldDB" id="A0A1H4KFQ9"/>
<evidence type="ECO:0000313" key="2">
    <source>
        <dbReference type="Proteomes" id="UP000182652"/>
    </source>
</evidence>
<dbReference type="Pfam" id="PF10604">
    <property type="entry name" value="Polyketide_cyc2"/>
    <property type="match status" value="1"/>
</dbReference>
<dbReference type="InterPro" id="IPR019587">
    <property type="entry name" value="Polyketide_cyclase/dehydratase"/>
</dbReference>
<reference evidence="1 2" key="1">
    <citation type="submission" date="2016-10" db="EMBL/GenBank/DDBJ databases">
        <authorList>
            <person name="de Groot N.N."/>
        </authorList>
    </citation>
    <scope>NUCLEOTIDE SEQUENCE [LARGE SCALE GENOMIC DNA]</scope>
    <source>
        <strain evidence="1 2">DSM 10495</strain>
    </source>
</reference>
<keyword evidence="2" id="KW-1185">Reference proteome</keyword>